<accession>A0A101AE20</accession>
<evidence type="ECO:0000313" key="3">
    <source>
        <dbReference type="Proteomes" id="UP000053707"/>
    </source>
</evidence>
<proteinExistence type="predicted"/>
<evidence type="ECO:0000313" key="2">
    <source>
        <dbReference type="EMBL" id="KUI20922.1"/>
    </source>
</evidence>
<comment type="caution">
    <text evidence="2">The sequence shown here is derived from an EMBL/GenBank/DDBJ whole genome shotgun (WGS) entry which is preliminary data.</text>
</comment>
<evidence type="ECO:0000256" key="1">
    <source>
        <dbReference type="ARBA" id="ARBA00023186"/>
    </source>
</evidence>
<organism evidence="2 3">
    <name type="scientific">Mycobacterium lehmannii</name>
    <dbReference type="NCBI Taxonomy" id="2048550"/>
    <lineage>
        <taxon>Bacteria</taxon>
        <taxon>Bacillati</taxon>
        <taxon>Actinomycetota</taxon>
        <taxon>Actinomycetes</taxon>
        <taxon>Mycobacteriales</taxon>
        <taxon>Mycobacteriaceae</taxon>
        <taxon>Mycobacterium</taxon>
    </lineage>
</organism>
<keyword evidence="3" id="KW-1185">Reference proteome</keyword>
<keyword evidence="1" id="KW-0143">Chaperone</keyword>
<protein>
    <submittedName>
        <fullName evidence="2">Urease accessory protein UreD</fullName>
    </submittedName>
</protein>
<dbReference type="AlphaFoldDB" id="A0A101AE20"/>
<dbReference type="EMBL" id="LQIR01000001">
    <property type="protein sequence ID" value="KUI20922.1"/>
    <property type="molecule type" value="Genomic_DNA"/>
</dbReference>
<dbReference type="Proteomes" id="UP000053707">
    <property type="component" value="Unassembled WGS sequence"/>
</dbReference>
<name>A0A101AE20_9MYCO</name>
<gene>
    <name evidence="2" type="ORF">AU192_10610</name>
</gene>
<dbReference type="InterPro" id="IPR002669">
    <property type="entry name" value="UreD"/>
</dbReference>
<reference evidence="2 3" key="1">
    <citation type="submission" date="2016-01" db="EMBL/GenBank/DDBJ databases">
        <authorList>
            <consortium name="TB Trials Study Group"/>
            <person name="Sutton G."/>
            <person name="Brinkac L."/>
            <person name="Sanka R."/>
            <person name="Adams M."/>
            <person name="Lau E.L."/>
            <person name="Macaden R."/>
            <person name="Grewal H.M.S."/>
        </authorList>
    </citation>
    <scope>NUCLEOTIDE SEQUENCE [LARGE SCALE GENOMIC DNA]</scope>
    <source>
        <strain evidence="2 3">IS-1744</strain>
    </source>
</reference>
<dbReference type="GO" id="GO:0016151">
    <property type="term" value="F:nickel cation binding"/>
    <property type="evidence" value="ECO:0007669"/>
    <property type="project" value="InterPro"/>
</dbReference>
<dbReference type="RefSeq" id="WP_064393722.1">
    <property type="nucleotide sequence ID" value="NZ_LQIR01000001.1"/>
</dbReference>
<dbReference type="Pfam" id="PF01774">
    <property type="entry name" value="UreD"/>
    <property type="match status" value="1"/>
</dbReference>
<sequence length="208" mass="22210">MRSEVLIVARRDRRPRLECAGGLAARLTGPDTVHLVSAAATPLGGDVLHFRVVVEPDARLRIRTAAATVALPGAKTLDSHSIWELNIAGELDLDPEPTIVAADSRHHTSVRLDVGAHGRVRLRERVQIGRSHEHQGFWSGSLHADVDGTALLRHRIELGRGSVTDDEIGAQMAAISELSYPDADVDTAGEPLALAAGGCLATWQGARL</sequence>